<dbReference type="InterPro" id="IPR013324">
    <property type="entry name" value="RNA_pol_sigma_r3/r4-like"/>
</dbReference>
<dbReference type="KEGG" id="faa:HMPREF0389_00772"/>
<dbReference type="GO" id="GO:0003700">
    <property type="term" value="F:DNA-binding transcription factor activity"/>
    <property type="evidence" value="ECO:0007669"/>
    <property type="project" value="InterPro"/>
</dbReference>
<dbReference type="AlphaFoldDB" id="D6GPZ7"/>
<dbReference type="EMBL" id="CP002390">
    <property type="protein sequence ID" value="EFE28850.1"/>
    <property type="molecule type" value="Genomic_DNA"/>
</dbReference>
<evidence type="ECO:0000313" key="2">
    <source>
        <dbReference type="Proteomes" id="UP000007468"/>
    </source>
</evidence>
<gene>
    <name evidence="1" type="ordered locus">HMPREF0389_00772</name>
</gene>
<dbReference type="Proteomes" id="UP000007468">
    <property type="component" value="Chromosome"/>
</dbReference>
<dbReference type="STRING" id="546269.HMPREF0389_00772"/>
<dbReference type="InterPro" id="IPR013325">
    <property type="entry name" value="RNA_pol_sigma_r2"/>
</dbReference>
<name>D6GPZ7_FILAD</name>
<evidence type="ECO:0000313" key="1">
    <source>
        <dbReference type="EMBL" id="EFE28850.1"/>
    </source>
</evidence>
<sequence>MEGVGRMNDATEVTNWIVQYQATELSDDTEEKNQKREEEKKELLTKILNALKPMLLARCSYYFGYTTEDLIQMGYARMIELLDEYDPSRTEVPVLGYLNRMIACYYFSLNRKMRKDRERLLSFEQETLESVLVAEDAPKYEYDWKKILSVLNEKEYRIVTEHILKKKTLKTLSHRMHISYPYAKKLKSSALKKLRCQLQSVACV</sequence>
<proteinExistence type="predicted"/>
<protein>
    <submittedName>
        <fullName evidence="1">RNA polymerase sigma factor, sigma-70 family</fullName>
    </submittedName>
</protein>
<dbReference type="GO" id="GO:0006352">
    <property type="term" value="P:DNA-templated transcription initiation"/>
    <property type="evidence" value="ECO:0007669"/>
    <property type="project" value="InterPro"/>
</dbReference>
<dbReference type="SUPFAM" id="SSF88946">
    <property type="entry name" value="Sigma2 domain of RNA polymerase sigma factors"/>
    <property type="match status" value="1"/>
</dbReference>
<keyword evidence="2" id="KW-1185">Reference proteome</keyword>
<accession>D6GPZ7</accession>
<organism evidence="1 2">
    <name type="scientific">Filifactor alocis (strain ATCC 35896 / CCUG 47790 / D40 B5)</name>
    <name type="common">Fusobacterium alocis</name>
    <dbReference type="NCBI Taxonomy" id="546269"/>
    <lineage>
        <taxon>Bacteria</taxon>
        <taxon>Bacillati</taxon>
        <taxon>Bacillota</taxon>
        <taxon>Clostridia</taxon>
        <taxon>Peptostreptococcales</taxon>
        <taxon>Filifactoraceae</taxon>
        <taxon>Filifactor</taxon>
    </lineage>
</organism>
<dbReference type="SUPFAM" id="SSF88659">
    <property type="entry name" value="Sigma3 and sigma4 domains of RNA polymerase sigma factors"/>
    <property type="match status" value="1"/>
</dbReference>
<dbReference type="eggNOG" id="ENOG503216W">
    <property type="taxonomic scope" value="Bacteria"/>
</dbReference>
<reference evidence="2" key="1">
    <citation type="submission" date="2010-12" db="EMBL/GenBank/DDBJ databases">
        <title>The genome sequence of Filifactor alocis strain ATCC 35896.</title>
        <authorList>
            <consortium name="The Broad Institute Genome Sequencing Platform"/>
            <person name="Ward D."/>
            <person name="Earl A."/>
            <person name="Feldgarden M."/>
            <person name="Young S.K."/>
            <person name="Gargeya S."/>
            <person name="Zeng Q."/>
            <person name="Alvarado L."/>
            <person name="Berlin A."/>
            <person name="Bochicchio J."/>
            <person name="Chapman S.B."/>
            <person name="Chen Z."/>
            <person name="Freedman E."/>
            <person name="Gellesch M."/>
            <person name="Goldberg J."/>
            <person name="Griggs A."/>
            <person name="Gujja S."/>
            <person name="Heilman E."/>
            <person name="Heiman D."/>
            <person name="Howarth C."/>
            <person name="Mehta T."/>
            <person name="Neiman D."/>
            <person name="Pearson M."/>
            <person name="Roberts A."/>
            <person name="Saif S."/>
            <person name="Shea T."/>
            <person name="Shenoy N."/>
            <person name="Sisk P."/>
            <person name="Stolte C."/>
            <person name="Sykes S."/>
            <person name="White J."/>
            <person name="Yandava C."/>
            <person name="Izard J."/>
            <person name="Blanton J.M."/>
            <person name="Baranova O.V."/>
            <person name="Tanner A.C."/>
            <person name="Dewhirst F.E."/>
            <person name="Haas B."/>
            <person name="Nusbaum C."/>
            <person name="Birren B."/>
        </authorList>
    </citation>
    <scope>NUCLEOTIDE SEQUENCE [LARGE SCALE GENOMIC DNA]</scope>
    <source>
        <strain evidence="2">ATCC 35896 / D40 B5</strain>
    </source>
</reference>